<gene>
    <name evidence="1" type="ORF">GCM10023352_07610</name>
</gene>
<reference evidence="2" key="1">
    <citation type="journal article" date="2019" name="Int. J. Syst. Evol. Microbiol.">
        <title>The Global Catalogue of Microorganisms (GCM) 10K type strain sequencing project: providing services to taxonomists for standard genome sequencing and annotation.</title>
        <authorList>
            <consortium name="The Broad Institute Genomics Platform"/>
            <consortium name="The Broad Institute Genome Sequencing Center for Infectious Disease"/>
            <person name="Wu L."/>
            <person name="Ma J."/>
        </authorList>
    </citation>
    <scope>NUCLEOTIDE SEQUENCE [LARGE SCALE GENOMIC DNA]</scope>
    <source>
        <strain evidence="2">JCM 18541</strain>
    </source>
</reference>
<organism evidence="1 2">
    <name type="scientific">Rothia endophytica</name>
    <dbReference type="NCBI Taxonomy" id="1324766"/>
    <lineage>
        <taxon>Bacteria</taxon>
        <taxon>Bacillati</taxon>
        <taxon>Actinomycetota</taxon>
        <taxon>Actinomycetes</taxon>
        <taxon>Micrococcales</taxon>
        <taxon>Micrococcaceae</taxon>
        <taxon>Rothia</taxon>
    </lineage>
</organism>
<dbReference type="Pfam" id="PF09438">
    <property type="entry name" value="DUF2017"/>
    <property type="match status" value="1"/>
</dbReference>
<name>A0ABP9B838_9MICC</name>
<sequence length="185" mass="20695">MAQGFKSTPRGYTARFTPEEVQVLTQLFEDVALTLEPDEEAATDPLADLVGISENAQIPTDPALARMLPVASNDPEMADEFRRFTELSLRRGKIANLNMAAMDARSGDLALDAEHAHAWATALNDVRLTLATRLELKTEKDAARISQMTEWKDVETTDQYMALLYNFITWLQDSLMEAMLSQLDD</sequence>
<evidence type="ECO:0000313" key="2">
    <source>
        <dbReference type="Proteomes" id="UP001500187"/>
    </source>
</evidence>
<accession>A0ABP9B838</accession>
<dbReference type="EMBL" id="BAABKP010000001">
    <property type="protein sequence ID" value="GAA4791827.1"/>
    <property type="molecule type" value="Genomic_DNA"/>
</dbReference>
<protein>
    <submittedName>
        <fullName evidence="1">DUF2017 domain-containing protein</fullName>
    </submittedName>
</protein>
<dbReference type="Proteomes" id="UP001500187">
    <property type="component" value="Unassembled WGS sequence"/>
</dbReference>
<comment type="caution">
    <text evidence="1">The sequence shown here is derived from an EMBL/GenBank/DDBJ whole genome shotgun (WGS) entry which is preliminary data.</text>
</comment>
<dbReference type="InterPro" id="IPR018561">
    <property type="entry name" value="AosR"/>
</dbReference>
<keyword evidence="2" id="KW-1185">Reference proteome</keyword>
<proteinExistence type="predicted"/>
<evidence type="ECO:0000313" key="1">
    <source>
        <dbReference type="EMBL" id="GAA4791827.1"/>
    </source>
</evidence>
<dbReference type="RefSeq" id="WP_251378990.1">
    <property type="nucleotide sequence ID" value="NZ_BAABKP010000001.1"/>
</dbReference>